<comment type="caution">
    <text evidence="3">The sequence shown here is derived from an EMBL/GenBank/DDBJ whole genome shotgun (WGS) entry which is preliminary data.</text>
</comment>
<organism evidence="3 4">
    <name type="scientific">Ralstonia pickettii</name>
    <name type="common">Burkholderia pickettii</name>
    <dbReference type="NCBI Taxonomy" id="329"/>
    <lineage>
        <taxon>Bacteria</taxon>
        <taxon>Pseudomonadati</taxon>
        <taxon>Pseudomonadota</taxon>
        <taxon>Betaproteobacteria</taxon>
        <taxon>Burkholderiales</taxon>
        <taxon>Burkholderiaceae</taxon>
        <taxon>Ralstonia</taxon>
    </lineage>
</organism>
<dbReference type="EMBL" id="WJYN01000001">
    <property type="protein sequence ID" value="MRS98003.1"/>
    <property type="molecule type" value="Genomic_DNA"/>
</dbReference>
<evidence type="ECO:0000256" key="2">
    <source>
        <dbReference type="ARBA" id="ARBA00012438"/>
    </source>
</evidence>
<dbReference type="AlphaFoldDB" id="A0A7X2HK47"/>
<dbReference type="SUPFAM" id="SSF47384">
    <property type="entry name" value="Homodimeric domain of signal transducing histidine kinase"/>
    <property type="match status" value="1"/>
</dbReference>
<dbReference type="InterPro" id="IPR003661">
    <property type="entry name" value="HisK_dim/P_dom"/>
</dbReference>
<protein>
    <recommendedName>
        <fullName evidence="2">histidine kinase</fullName>
        <ecNumber evidence="2">2.7.13.3</ecNumber>
    </recommendedName>
</protein>
<accession>A0A7X2HK47</accession>
<dbReference type="InterPro" id="IPR036097">
    <property type="entry name" value="HisK_dim/P_sf"/>
</dbReference>
<keyword evidence="3" id="KW-0808">Transferase</keyword>
<dbReference type="Proteomes" id="UP000441032">
    <property type="component" value="Unassembled WGS sequence"/>
</dbReference>
<sequence>MGVHYLVLRGMLPMRRLVAKGHRVGIADLPPQKCVPTDFIPWVDALCAVLARHEKALELARSIYADLNHDLRTPLHNLTVQTEVTLMAHRSVEEYEVLLRSNLEEFMRLATVADRTLRALRELASQPDPS</sequence>
<name>A0A7X2HK47_RALPI</name>
<dbReference type="EC" id="2.7.13.3" evidence="2"/>
<reference evidence="3 4" key="1">
    <citation type="submission" date="2019-11" db="EMBL/GenBank/DDBJ databases">
        <title>Phenotypic characterization of an OXA-22 and OXA-60 co-producing Ralstonia pickettii clinical strain.</title>
        <authorList>
            <person name="He F."/>
        </authorList>
    </citation>
    <scope>NUCLEOTIDE SEQUENCE [LARGE SCALE GENOMIC DNA]</scope>
    <source>
        <strain evidence="3 4">PSLESD1</strain>
    </source>
</reference>
<evidence type="ECO:0000313" key="4">
    <source>
        <dbReference type="Proteomes" id="UP000441032"/>
    </source>
</evidence>
<comment type="catalytic activity">
    <reaction evidence="1">
        <text>ATP + protein L-histidine = ADP + protein N-phospho-L-histidine.</text>
        <dbReference type="EC" id="2.7.13.3"/>
    </reaction>
</comment>
<keyword evidence="3" id="KW-0418">Kinase</keyword>
<gene>
    <name evidence="3" type="ORF">GJQ57_04955</name>
</gene>
<evidence type="ECO:0000256" key="1">
    <source>
        <dbReference type="ARBA" id="ARBA00000085"/>
    </source>
</evidence>
<dbReference type="CDD" id="cd00082">
    <property type="entry name" value="HisKA"/>
    <property type="match status" value="1"/>
</dbReference>
<dbReference type="Gene3D" id="1.10.287.130">
    <property type="match status" value="1"/>
</dbReference>
<proteinExistence type="predicted"/>
<dbReference type="GO" id="GO:0000155">
    <property type="term" value="F:phosphorelay sensor kinase activity"/>
    <property type="evidence" value="ECO:0007669"/>
    <property type="project" value="InterPro"/>
</dbReference>
<evidence type="ECO:0000313" key="3">
    <source>
        <dbReference type="EMBL" id="MRS98003.1"/>
    </source>
</evidence>